<evidence type="ECO:0000256" key="1">
    <source>
        <dbReference type="SAM" id="SignalP"/>
    </source>
</evidence>
<dbReference type="EMBL" id="JAXCGZ010015634">
    <property type="protein sequence ID" value="KAK7069981.1"/>
    <property type="molecule type" value="Genomic_DNA"/>
</dbReference>
<dbReference type="AlphaFoldDB" id="A0AAN8ZVC9"/>
<sequence>MKAFWYVTISAILVFWGVSDAFPDGNDDLPPPPPPPNVPPQYINVPVDIEFPVGLGQPAECTARCTTFSEPNFICTDNGQRFWNDCFYNVAKCSNQKLNIVPCDDT</sequence>
<keyword evidence="1" id="KW-0732">Signal</keyword>
<comment type="caution">
    <text evidence="2">The sequence shown here is derived from an EMBL/GenBank/DDBJ whole genome shotgun (WGS) entry which is preliminary data.</text>
</comment>
<keyword evidence="3" id="KW-1185">Reference proteome</keyword>
<organism evidence="2 3">
    <name type="scientific">Halocaridina rubra</name>
    <name type="common">Hawaiian red shrimp</name>
    <dbReference type="NCBI Taxonomy" id="373956"/>
    <lineage>
        <taxon>Eukaryota</taxon>
        <taxon>Metazoa</taxon>
        <taxon>Ecdysozoa</taxon>
        <taxon>Arthropoda</taxon>
        <taxon>Crustacea</taxon>
        <taxon>Multicrustacea</taxon>
        <taxon>Malacostraca</taxon>
        <taxon>Eumalacostraca</taxon>
        <taxon>Eucarida</taxon>
        <taxon>Decapoda</taxon>
        <taxon>Pleocyemata</taxon>
        <taxon>Caridea</taxon>
        <taxon>Atyoidea</taxon>
        <taxon>Atyidae</taxon>
        <taxon>Halocaridina</taxon>
    </lineage>
</organism>
<name>A0AAN8ZVC9_HALRR</name>
<feature type="non-terminal residue" evidence="2">
    <location>
        <position position="106"/>
    </location>
</feature>
<feature type="chain" id="PRO_5042826497" description="Kazal-like domain-containing protein" evidence="1">
    <location>
        <begin position="22"/>
        <end position="106"/>
    </location>
</feature>
<protein>
    <recommendedName>
        <fullName evidence="4">Kazal-like domain-containing protein</fullName>
    </recommendedName>
</protein>
<evidence type="ECO:0000313" key="3">
    <source>
        <dbReference type="Proteomes" id="UP001381693"/>
    </source>
</evidence>
<evidence type="ECO:0000313" key="2">
    <source>
        <dbReference type="EMBL" id="KAK7069981.1"/>
    </source>
</evidence>
<gene>
    <name evidence="2" type="ORF">SK128_010266</name>
</gene>
<accession>A0AAN8ZVC9</accession>
<evidence type="ECO:0008006" key="4">
    <source>
        <dbReference type="Google" id="ProtNLM"/>
    </source>
</evidence>
<dbReference type="SUPFAM" id="SSF100895">
    <property type="entry name" value="Kazal-type serine protease inhibitors"/>
    <property type="match status" value="1"/>
</dbReference>
<feature type="signal peptide" evidence="1">
    <location>
        <begin position="1"/>
        <end position="21"/>
    </location>
</feature>
<dbReference type="InterPro" id="IPR036058">
    <property type="entry name" value="Kazal_dom_sf"/>
</dbReference>
<reference evidence="2 3" key="1">
    <citation type="submission" date="2023-11" db="EMBL/GenBank/DDBJ databases">
        <title>Halocaridina rubra genome assembly.</title>
        <authorList>
            <person name="Smith C."/>
        </authorList>
    </citation>
    <scope>NUCLEOTIDE SEQUENCE [LARGE SCALE GENOMIC DNA]</scope>
    <source>
        <strain evidence="2">EP-1</strain>
        <tissue evidence="2">Whole</tissue>
    </source>
</reference>
<dbReference type="Proteomes" id="UP001381693">
    <property type="component" value="Unassembled WGS sequence"/>
</dbReference>
<proteinExistence type="predicted"/>